<dbReference type="PANTHER" id="PTHR11319:SF35">
    <property type="entry name" value="OUTER MEMBRANE PROTEIN PMPC-RELATED"/>
    <property type="match status" value="1"/>
</dbReference>
<accession>A0A077ZY71</accession>
<dbReference type="AlphaFoldDB" id="A0A077ZY71"/>
<keyword evidence="1" id="KW-0472">Membrane</keyword>
<dbReference type="EMBL" id="CCKQ01003692">
    <property type="protein sequence ID" value="CDW74826.1"/>
    <property type="molecule type" value="Genomic_DNA"/>
</dbReference>
<keyword evidence="1" id="KW-0812">Transmembrane</keyword>
<protein>
    <recommendedName>
        <fullName evidence="4">Transmembrane protein</fullName>
    </recommendedName>
</protein>
<dbReference type="Proteomes" id="UP000039865">
    <property type="component" value="Unassembled WGS sequence"/>
</dbReference>
<gene>
    <name evidence="2" type="primary">Contig5912.g270</name>
    <name evidence="2" type="ORF">STYLEM_3809</name>
</gene>
<keyword evidence="3" id="KW-1185">Reference proteome</keyword>
<evidence type="ECO:0008006" key="4">
    <source>
        <dbReference type="Google" id="ProtNLM"/>
    </source>
</evidence>
<sequence length="250" mass="28747">MKQTILSQVSISGNVQKERLRTLIRGYKVSLDQGFWRSSFNSTRIIKCLNKGACLGGMIPLNNFDGQNIYKTDSDGLCAQGYEGNLCDTCGELDGQVYQRTSKHYCGQCPEQWISFLKVIGLFSAFLIAMGILIYFNLKQTKQSEVNVLLRIVTNYFQIMTTTGAYNLEWPAYLIEMFGVYNTMGDALDNFVSIECFFNHSQSFQDDYSVYYAKALIYFNRYTIPPYLDYFSPSFTLDIYSQEQVKSFKF</sequence>
<evidence type="ECO:0000313" key="3">
    <source>
        <dbReference type="Proteomes" id="UP000039865"/>
    </source>
</evidence>
<evidence type="ECO:0000313" key="2">
    <source>
        <dbReference type="EMBL" id="CDW74826.1"/>
    </source>
</evidence>
<dbReference type="OrthoDB" id="551156at2759"/>
<organism evidence="2 3">
    <name type="scientific">Stylonychia lemnae</name>
    <name type="common">Ciliate</name>
    <dbReference type="NCBI Taxonomy" id="5949"/>
    <lineage>
        <taxon>Eukaryota</taxon>
        <taxon>Sar</taxon>
        <taxon>Alveolata</taxon>
        <taxon>Ciliophora</taxon>
        <taxon>Intramacronucleata</taxon>
        <taxon>Spirotrichea</taxon>
        <taxon>Stichotrichia</taxon>
        <taxon>Sporadotrichida</taxon>
        <taxon>Oxytrichidae</taxon>
        <taxon>Stylonychinae</taxon>
        <taxon>Stylonychia</taxon>
    </lineage>
</organism>
<dbReference type="InParanoid" id="A0A077ZY71"/>
<keyword evidence="1" id="KW-1133">Transmembrane helix</keyword>
<name>A0A077ZY71_STYLE</name>
<dbReference type="PANTHER" id="PTHR11319">
    <property type="entry name" value="G PROTEIN-COUPLED RECEPTOR-RELATED"/>
    <property type="match status" value="1"/>
</dbReference>
<evidence type="ECO:0000256" key="1">
    <source>
        <dbReference type="SAM" id="Phobius"/>
    </source>
</evidence>
<feature type="transmembrane region" description="Helical" evidence="1">
    <location>
        <begin position="113"/>
        <end position="136"/>
    </location>
</feature>
<reference evidence="2 3" key="1">
    <citation type="submission" date="2014-06" db="EMBL/GenBank/DDBJ databases">
        <authorList>
            <person name="Swart Estienne"/>
        </authorList>
    </citation>
    <scope>NUCLEOTIDE SEQUENCE [LARGE SCALE GENOMIC DNA]</scope>
    <source>
        <strain evidence="2 3">130c</strain>
    </source>
</reference>
<proteinExistence type="predicted"/>